<keyword evidence="1" id="KW-0812">Transmembrane</keyword>
<keyword evidence="1" id="KW-1133">Transmembrane helix</keyword>
<evidence type="ECO:0000256" key="1">
    <source>
        <dbReference type="SAM" id="Phobius"/>
    </source>
</evidence>
<reference evidence="2" key="1">
    <citation type="submission" date="2022-10" db="EMBL/GenBank/DDBJ databases">
        <title>Genome sequence of Actinomyces israelii ATCC 10048.</title>
        <authorList>
            <person name="Watt R.M."/>
            <person name="Tong W.M."/>
        </authorList>
    </citation>
    <scope>NUCLEOTIDE SEQUENCE</scope>
    <source>
        <strain evidence="2">ATCC 10048</strain>
    </source>
</reference>
<keyword evidence="3" id="KW-1185">Reference proteome</keyword>
<protein>
    <submittedName>
        <fullName evidence="2">Uncharacterized protein</fullName>
    </submittedName>
</protein>
<gene>
    <name evidence="2" type="ORF">OHJ16_10395</name>
</gene>
<organism evidence="2 3">
    <name type="scientific">Actinomyces israelii</name>
    <dbReference type="NCBI Taxonomy" id="1659"/>
    <lineage>
        <taxon>Bacteria</taxon>
        <taxon>Bacillati</taxon>
        <taxon>Actinomycetota</taxon>
        <taxon>Actinomycetes</taxon>
        <taxon>Actinomycetales</taxon>
        <taxon>Actinomycetaceae</taxon>
        <taxon>Actinomyces</taxon>
    </lineage>
</organism>
<keyword evidence="1" id="KW-0472">Membrane</keyword>
<dbReference type="Proteomes" id="UP001072034">
    <property type="component" value="Unassembled WGS sequence"/>
</dbReference>
<feature type="transmembrane region" description="Helical" evidence="1">
    <location>
        <begin position="42"/>
        <end position="64"/>
    </location>
</feature>
<dbReference type="RefSeq" id="WP_268917842.1">
    <property type="nucleotide sequence ID" value="NZ_JAPTMY010000022.1"/>
</dbReference>
<evidence type="ECO:0000313" key="2">
    <source>
        <dbReference type="EMBL" id="MCZ0858451.1"/>
    </source>
</evidence>
<name>A0ABT4IA91_9ACTO</name>
<feature type="transmembrane region" description="Helical" evidence="1">
    <location>
        <begin position="15"/>
        <end position="36"/>
    </location>
</feature>
<accession>A0ABT4IA91</accession>
<proteinExistence type="predicted"/>
<sequence>MTDWHAPYRRMQLKVVVFVIGLGIVIQIVELVRFLIRRLIGLGVVGAAAAVGGVVLLVLLVLLLRRVFRTRRPEEPLPPAYSLMHEEPAILSVPAFYLGPQPLSPYGTPMTDLLLVHLALTRQTIGVLTLENRAQSPVLLTTDGVRVRFRPMSSRHAGPHHAGRYWEAPAIILAHPSLLRREPATTETGYWADTPAELEAYAEEVAAELGLPRQELAEALLRGDSRRLAALNAWSGGYLGEMVPGPGGGGCSGPPRCAWSSPTRIIPTSRPPRPWSARCCSRCSRPCTGEMPRARPRSP</sequence>
<comment type="caution">
    <text evidence="2">The sequence shown here is derived from an EMBL/GenBank/DDBJ whole genome shotgun (WGS) entry which is preliminary data.</text>
</comment>
<evidence type="ECO:0000313" key="3">
    <source>
        <dbReference type="Proteomes" id="UP001072034"/>
    </source>
</evidence>
<dbReference type="EMBL" id="JAPTMY010000022">
    <property type="protein sequence ID" value="MCZ0858451.1"/>
    <property type="molecule type" value="Genomic_DNA"/>
</dbReference>